<dbReference type="RefSeq" id="WP_103953586.1">
    <property type="nucleotide sequence ID" value="NZ_FNUL01000026.1"/>
</dbReference>
<dbReference type="InterPro" id="IPR003439">
    <property type="entry name" value="ABC_transporter-like_ATP-bd"/>
</dbReference>
<dbReference type="InterPro" id="IPR027417">
    <property type="entry name" value="P-loop_NTPase"/>
</dbReference>
<keyword evidence="2" id="KW-0547">Nucleotide-binding</keyword>
<sequence length="236" mass="27126">MDNRLEIIDINKKYGNLKALTNINIELENGIYAFIGTNGAGKTTLLKIITTNLKATSGEVLYNGKNIFKMGKNYRTLLGYMPQNKGYYEDFTGQEYLYYIAGLKSVRNKKVLVKEMLERFNLTDAKNRKIVNYSGGMKQRIVLAQVLLNDPKIIILDEPTVGLDPIERENFKSYLKEIAKDKIIIYCTHIISDIYNIADKVFVMKKGSIVKEYDRLDIDEYATDLISFEKNVFDNL</sequence>
<evidence type="ECO:0000313" key="5">
    <source>
        <dbReference type="EMBL" id="SEG09027.1"/>
    </source>
</evidence>
<reference evidence="5 6" key="1">
    <citation type="submission" date="2016-10" db="EMBL/GenBank/DDBJ databases">
        <authorList>
            <person name="de Groot N.N."/>
        </authorList>
    </citation>
    <scope>NUCLEOTIDE SEQUENCE [LARGE SCALE GENOMIC DNA]</scope>
    <source>
        <strain evidence="5 6">D15d</strain>
    </source>
</reference>
<dbReference type="PANTHER" id="PTHR42939">
    <property type="entry name" value="ABC TRANSPORTER ATP-BINDING PROTEIN ALBC-RELATED"/>
    <property type="match status" value="1"/>
</dbReference>
<dbReference type="InterPro" id="IPR017871">
    <property type="entry name" value="ABC_transporter-like_CS"/>
</dbReference>
<dbReference type="Gene3D" id="3.40.50.300">
    <property type="entry name" value="P-loop containing nucleotide triphosphate hydrolases"/>
    <property type="match status" value="1"/>
</dbReference>
<evidence type="ECO:0000259" key="4">
    <source>
        <dbReference type="PROSITE" id="PS50893"/>
    </source>
</evidence>
<accession>A0A1H5XCG3</accession>
<dbReference type="SUPFAM" id="SSF52540">
    <property type="entry name" value="P-loop containing nucleoside triphosphate hydrolases"/>
    <property type="match status" value="1"/>
</dbReference>
<organism evidence="5 6">
    <name type="scientific">Lachnospira multipara</name>
    <dbReference type="NCBI Taxonomy" id="28051"/>
    <lineage>
        <taxon>Bacteria</taxon>
        <taxon>Bacillati</taxon>
        <taxon>Bacillota</taxon>
        <taxon>Clostridia</taxon>
        <taxon>Lachnospirales</taxon>
        <taxon>Lachnospiraceae</taxon>
        <taxon>Lachnospira</taxon>
    </lineage>
</organism>
<dbReference type="GO" id="GO:0005524">
    <property type="term" value="F:ATP binding"/>
    <property type="evidence" value="ECO:0007669"/>
    <property type="project" value="UniProtKB-KW"/>
</dbReference>
<dbReference type="SMART" id="SM00382">
    <property type="entry name" value="AAA"/>
    <property type="match status" value="1"/>
</dbReference>
<dbReference type="GO" id="GO:0016887">
    <property type="term" value="F:ATP hydrolysis activity"/>
    <property type="evidence" value="ECO:0007669"/>
    <property type="project" value="InterPro"/>
</dbReference>
<dbReference type="PROSITE" id="PS50893">
    <property type="entry name" value="ABC_TRANSPORTER_2"/>
    <property type="match status" value="1"/>
</dbReference>
<dbReference type="PROSITE" id="PS00211">
    <property type="entry name" value="ABC_TRANSPORTER_1"/>
    <property type="match status" value="1"/>
</dbReference>
<feature type="domain" description="ABC transporter" evidence="4">
    <location>
        <begin position="5"/>
        <end position="231"/>
    </location>
</feature>
<dbReference type="EMBL" id="FNUL01000026">
    <property type="protein sequence ID" value="SEG09027.1"/>
    <property type="molecule type" value="Genomic_DNA"/>
</dbReference>
<keyword evidence="3" id="KW-0067">ATP-binding</keyword>
<dbReference type="Pfam" id="PF00005">
    <property type="entry name" value="ABC_tran"/>
    <property type="match status" value="1"/>
</dbReference>
<dbReference type="PANTHER" id="PTHR42939:SF1">
    <property type="entry name" value="ABC TRANSPORTER ATP-BINDING PROTEIN ALBC-RELATED"/>
    <property type="match status" value="1"/>
</dbReference>
<evidence type="ECO:0000256" key="3">
    <source>
        <dbReference type="ARBA" id="ARBA00022840"/>
    </source>
</evidence>
<keyword evidence="1" id="KW-0813">Transport</keyword>
<dbReference type="InterPro" id="IPR003593">
    <property type="entry name" value="AAA+_ATPase"/>
</dbReference>
<dbReference type="Proteomes" id="UP000236726">
    <property type="component" value="Unassembled WGS sequence"/>
</dbReference>
<name>A0A1H5XCG3_9FIRM</name>
<gene>
    <name evidence="5" type="ORF">SAMN05216537_1262</name>
</gene>
<dbReference type="InterPro" id="IPR051782">
    <property type="entry name" value="ABC_Transporter_VariousFunc"/>
</dbReference>
<protein>
    <submittedName>
        <fullName evidence="5">ABC-type multidrug transport system, ATPase component</fullName>
    </submittedName>
</protein>
<dbReference type="AlphaFoldDB" id="A0A1H5XCG3"/>
<evidence type="ECO:0000256" key="2">
    <source>
        <dbReference type="ARBA" id="ARBA00022741"/>
    </source>
</evidence>
<evidence type="ECO:0000313" key="6">
    <source>
        <dbReference type="Proteomes" id="UP000236726"/>
    </source>
</evidence>
<evidence type="ECO:0000256" key="1">
    <source>
        <dbReference type="ARBA" id="ARBA00022448"/>
    </source>
</evidence>
<keyword evidence="6" id="KW-1185">Reference proteome</keyword>
<proteinExistence type="predicted"/>